<dbReference type="InterPro" id="IPR013035">
    <property type="entry name" value="PEP_carboxykinase_C"/>
</dbReference>
<organism evidence="1">
    <name type="scientific">marine sediment metagenome</name>
    <dbReference type="NCBI Taxonomy" id="412755"/>
    <lineage>
        <taxon>unclassified sequences</taxon>
        <taxon>metagenomes</taxon>
        <taxon>ecological metagenomes</taxon>
    </lineage>
</organism>
<name>X1LVD6_9ZZZZ</name>
<comment type="caution">
    <text evidence="1">The sequence shown here is derived from an EMBL/GenBank/DDBJ whole genome shotgun (WGS) entry which is preliminary data.</text>
</comment>
<dbReference type="GO" id="GO:0004611">
    <property type="term" value="F:phosphoenolpyruvate carboxykinase activity"/>
    <property type="evidence" value="ECO:0007669"/>
    <property type="project" value="InterPro"/>
</dbReference>
<dbReference type="SUPFAM" id="SSF53795">
    <property type="entry name" value="PEP carboxykinase-like"/>
    <property type="match status" value="1"/>
</dbReference>
<reference evidence="1" key="1">
    <citation type="journal article" date="2014" name="Front. Microbiol.">
        <title>High frequency of phylogenetically diverse reductive dehalogenase-homologous genes in deep subseafloor sedimentary metagenomes.</title>
        <authorList>
            <person name="Kawai M."/>
            <person name="Futagami T."/>
            <person name="Toyoda A."/>
            <person name="Takaki Y."/>
            <person name="Nishi S."/>
            <person name="Hori S."/>
            <person name="Arai W."/>
            <person name="Tsubouchi T."/>
            <person name="Morono Y."/>
            <person name="Uchiyama I."/>
            <person name="Ito T."/>
            <person name="Fujiyama A."/>
            <person name="Inagaki F."/>
            <person name="Takami H."/>
        </authorList>
    </citation>
    <scope>NUCLEOTIDE SEQUENCE</scope>
    <source>
        <strain evidence="1">Expedition CK06-06</strain>
    </source>
</reference>
<gene>
    <name evidence="1" type="ORF">S06H3_25688</name>
</gene>
<evidence type="ECO:0000313" key="1">
    <source>
        <dbReference type="EMBL" id="GAI23357.1"/>
    </source>
</evidence>
<accession>X1LVD6</accession>
<protein>
    <submittedName>
        <fullName evidence="1">Uncharacterized protein</fullName>
    </submittedName>
</protein>
<dbReference type="EMBL" id="BARV01014803">
    <property type="protein sequence ID" value="GAI23357.1"/>
    <property type="molecule type" value="Genomic_DNA"/>
</dbReference>
<dbReference type="AlphaFoldDB" id="X1LVD6"/>
<dbReference type="Gene3D" id="3.90.228.20">
    <property type="match status" value="1"/>
</dbReference>
<proteinExistence type="predicted"/>
<dbReference type="GO" id="GO:0017076">
    <property type="term" value="F:purine nucleotide binding"/>
    <property type="evidence" value="ECO:0007669"/>
    <property type="project" value="InterPro"/>
</dbReference>
<dbReference type="GO" id="GO:0006094">
    <property type="term" value="P:gluconeogenesis"/>
    <property type="evidence" value="ECO:0007669"/>
    <property type="project" value="InterPro"/>
</dbReference>
<sequence>MQCTKYEKSGTTNGRFIFLFSELNPDWGSGREKWLKTEALSFKKYDVLEPIFRVVDQKMAVALDSGCESIITSAIAARKPGTRVRSYAATDFMAREQSEQALLKLKMYNDMGLDTDGKLVFFINNAGFVGEYDIDGKQIKKLDKKHDMTDFGKRFNPLNYYTPKRYLEFVKRDIKERTEFLEDLFKGQEGEEKLKDIIYVWKKCKIPSEKEIKDFYGYWSVV</sequence>